<dbReference type="InterPro" id="IPR000772">
    <property type="entry name" value="Ricin_B_lectin"/>
</dbReference>
<dbReference type="Gene3D" id="2.80.10.50">
    <property type="match status" value="1"/>
</dbReference>
<evidence type="ECO:0000259" key="2">
    <source>
        <dbReference type="Pfam" id="PF00652"/>
    </source>
</evidence>
<sequence length="169" mass="18208">MLAITLLALAFASIGLAAAPEGYRTVYIASKQDAKLVVVPKTRTNGSTLVVQTLTSKPEQAWYIKANQTSIQLADTTLCMDAGPKSGWKNMANIYLRECADIKQQKWDSKADGRIALFASTGTQQCIDLQYLRATLNNPVGLYDCAGLNNSGASDNGINWPLMNATTST</sequence>
<name>A0A6A5SW25_9PLEO</name>
<organism evidence="3 4">
    <name type="scientific">Clathrospora elynae</name>
    <dbReference type="NCBI Taxonomy" id="706981"/>
    <lineage>
        <taxon>Eukaryota</taxon>
        <taxon>Fungi</taxon>
        <taxon>Dikarya</taxon>
        <taxon>Ascomycota</taxon>
        <taxon>Pezizomycotina</taxon>
        <taxon>Dothideomycetes</taxon>
        <taxon>Pleosporomycetidae</taxon>
        <taxon>Pleosporales</taxon>
        <taxon>Diademaceae</taxon>
        <taxon>Clathrospora</taxon>
    </lineage>
</organism>
<accession>A0A6A5SW25</accession>
<dbReference type="CDD" id="cd00161">
    <property type="entry name" value="beta-trefoil_Ricin-like"/>
    <property type="match status" value="1"/>
</dbReference>
<evidence type="ECO:0000256" key="1">
    <source>
        <dbReference type="SAM" id="SignalP"/>
    </source>
</evidence>
<proteinExistence type="predicted"/>
<dbReference type="EMBL" id="ML976020">
    <property type="protein sequence ID" value="KAF1943952.1"/>
    <property type="molecule type" value="Genomic_DNA"/>
</dbReference>
<feature type="domain" description="Ricin B lectin" evidence="2">
    <location>
        <begin position="25"/>
        <end position="128"/>
    </location>
</feature>
<dbReference type="OrthoDB" id="6770063at2759"/>
<keyword evidence="1" id="KW-0732">Signal</keyword>
<dbReference type="SUPFAM" id="SSF50370">
    <property type="entry name" value="Ricin B-like lectins"/>
    <property type="match status" value="1"/>
</dbReference>
<dbReference type="AlphaFoldDB" id="A0A6A5SW25"/>
<keyword evidence="4" id="KW-1185">Reference proteome</keyword>
<dbReference type="Proteomes" id="UP000800038">
    <property type="component" value="Unassembled WGS sequence"/>
</dbReference>
<gene>
    <name evidence="3" type="ORF">EJ02DRAFT_420759</name>
</gene>
<dbReference type="PROSITE" id="PS50231">
    <property type="entry name" value="RICIN_B_LECTIN"/>
    <property type="match status" value="1"/>
</dbReference>
<dbReference type="InterPro" id="IPR035992">
    <property type="entry name" value="Ricin_B-like_lectins"/>
</dbReference>
<feature type="chain" id="PRO_5025670606" description="Ricin B lectin domain-containing protein" evidence="1">
    <location>
        <begin position="18"/>
        <end position="169"/>
    </location>
</feature>
<feature type="signal peptide" evidence="1">
    <location>
        <begin position="1"/>
        <end position="17"/>
    </location>
</feature>
<evidence type="ECO:0000313" key="4">
    <source>
        <dbReference type="Proteomes" id="UP000800038"/>
    </source>
</evidence>
<dbReference type="Pfam" id="PF00652">
    <property type="entry name" value="Ricin_B_lectin"/>
    <property type="match status" value="1"/>
</dbReference>
<evidence type="ECO:0000313" key="3">
    <source>
        <dbReference type="EMBL" id="KAF1943952.1"/>
    </source>
</evidence>
<reference evidence="3" key="1">
    <citation type="journal article" date="2020" name="Stud. Mycol.">
        <title>101 Dothideomycetes genomes: a test case for predicting lifestyles and emergence of pathogens.</title>
        <authorList>
            <person name="Haridas S."/>
            <person name="Albert R."/>
            <person name="Binder M."/>
            <person name="Bloem J."/>
            <person name="Labutti K."/>
            <person name="Salamov A."/>
            <person name="Andreopoulos B."/>
            <person name="Baker S."/>
            <person name="Barry K."/>
            <person name="Bills G."/>
            <person name="Bluhm B."/>
            <person name="Cannon C."/>
            <person name="Castanera R."/>
            <person name="Culley D."/>
            <person name="Daum C."/>
            <person name="Ezra D."/>
            <person name="Gonzalez J."/>
            <person name="Henrissat B."/>
            <person name="Kuo A."/>
            <person name="Liang C."/>
            <person name="Lipzen A."/>
            <person name="Lutzoni F."/>
            <person name="Magnuson J."/>
            <person name="Mondo S."/>
            <person name="Nolan M."/>
            <person name="Ohm R."/>
            <person name="Pangilinan J."/>
            <person name="Park H.-J."/>
            <person name="Ramirez L."/>
            <person name="Alfaro M."/>
            <person name="Sun H."/>
            <person name="Tritt A."/>
            <person name="Yoshinaga Y."/>
            <person name="Zwiers L.-H."/>
            <person name="Turgeon B."/>
            <person name="Goodwin S."/>
            <person name="Spatafora J."/>
            <person name="Crous P."/>
            <person name="Grigoriev I."/>
        </authorList>
    </citation>
    <scope>NUCLEOTIDE SEQUENCE</scope>
    <source>
        <strain evidence="3">CBS 161.51</strain>
    </source>
</reference>
<protein>
    <recommendedName>
        <fullName evidence="2">Ricin B lectin domain-containing protein</fullName>
    </recommendedName>
</protein>